<organism evidence="1 2">
    <name type="scientific">Chlamydia pneumoniae</name>
    <name type="common">Chlamydophila pneumoniae</name>
    <dbReference type="NCBI Taxonomy" id="83558"/>
    <lineage>
        <taxon>Bacteria</taxon>
        <taxon>Pseudomonadati</taxon>
        <taxon>Chlamydiota</taxon>
        <taxon>Chlamydiia</taxon>
        <taxon>Chlamydiales</taxon>
        <taxon>Chlamydiaceae</taxon>
        <taxon>Chlamydia/Chlamydophila group</taxon>
        <taxon>Chlamydia</taxon>
    </lineage>
</organism>
<evidence type="ECO:0000313" key="1">
    <source>
        <dbReference type="EMBL" id="AAP98397.1"/>
    </source>
</evidence>
<reference evidence="1" key="1">
    <citation type="submission" date="2002-05" db="EMBL/GenBank/DDBJ databases">
        <title>The genome sequence of Chlamydia pneumoniae TW183 and comparison with other Chlamydia strains based on whole genome sequence analysis.</title>
        <authorList>
            <person name="Geng M.M."/>
            <person name="Schuhmacher A."/>
            <person name="Muehldorfer I."/>
            <person name="Bensch K.W."/>
            <person name="Schaefer K.P."/>
            <person name="Schneider S."/>
            <person name="Pohl T."/>
            <person name="Essig A."/>
            <person name="Marre R."/>
            <person name="Melchers K."/>
        </authorList>
    </citation>
    <scope>NUCLEOTIDE SEQUENCE [LARGE SCALE GENOMIC DNA]</scope>
    <source>
        <strain evidence="1">TW-183</strain>
    </source>
</reference>
<sequence>MQRRYVSFFFKGRGVVTPILRFVRFPSGSNFYNRTLCFDLAVFLSLIYSTIEKRDP</sequence>
<keyword evidence="2" id="KW-1185">Reference proteome</keyword>
<dbReference type="EMBL" id="AE009440">
    <property type="protein sequence ID" value="AAP98397.1"/>
    <property type="molecule type" value="Genomic_DNA"/>
</dbReference>
<gene>
    <name evidence="1" type="ordered locus">CpB0466</name>
</gene>
<protein>
    <submittedName>
        <fullName evidence="1">Uncharacterized protein</fullName>
    </submittedName>
</protein>
<name>A0ABN3YPZ0_CHLPN</name>
<evidence type="ECO:0000313" key="2">
    <source>
        <dbReference type="Proteomes" id="UP000000424"/>
    </source>
</evidence>
<proteinExistence type="predicted"/>
<dbReference type="Proteomes" id="UP000000424">
    <property type="component" value="Chromosome"/>
</dbReference>
<accession>A0ABN3YPZ0</accession>